<dbReference type="SUPFAM" id="SSF49478">
    <property type="entry name" value="Cna protein B-type domain"/>
    <property type="match status" value="1"/>
</dbReference>
<feature type="compositionally biased region" description="Low complexity" evidence="4">
    <location>
        <begin position="1217"/>
        <end position="1233"/>
    </location>
</feature>
<feature type="compositionally biased region" description="Polar residues" evidence="4">
    <location>
        <begin position="1443"/>
        <end position="1464"/>
    </location>
</feature>
<keyword evidence="2" id="KW-0964">Secreted</keyword>
<evidence type="ECO:0000259" key="5">
    <source>
        <dbReference type="Pfam" id="PF17210"/>
    </source>
</evidence>
<dbReference type="Gene3D" id="2.60.40.10">
    <property type="entry name" value="Immunoglobulins"/>
    <property type="match status" value="4"/>
</dbReference>
<feature type="compositionally biased region" description="Low complexity" evidence="4">
    <location>
        <begin position="1154"/>
        <end position="1165"/>
    </location>
</feature>
<feature type="region of interest" description="Disordered" evidence="4">
    <location>
        <begin position="573"/>
        <end position="608"/>
    </location>
</feature>
<dbReference type="GO" id="GO:0005576">
    <property type="term" value="C:extracellular region"/>
    <property type="evidence" value="ECO:0007669"/>
    <property type="project" value="UniProtKB-SubCell"/>
</dbReference>
<feature type="domain" description="SD-repeat containing protein B" evidence="5">
    <location>
        <begin position="330"/>
        <end position="452"/>
    </location>
</feature>
<feature type="domain" description="SD-repeat containing protein B" evidence="5">
    <location>
        <begin position="462"/>
        <end position="577"/>
    </location>
</feature>
<dbReference type="PANTHER" id="PTHR23303">
    <property type="entry name" value="CARBOXYPEPTIDASE REGULATORY REGION-CONTAINING"/>
    <property type="match status" value="1"/>
</dbReference>
<proteinExistence type="predicted"/>
<feature type="region of interest" description="Disordered" evidence="4">
    <location>
        <begin position="1311"/>
        <end position="1475"/>
    </location>
</feature>
<dbReference type="InterPro" id="IPR051417">
    <property type="entry name" value="SDr/BOS_complex"/>
</dbReference>
<feature type="compositionally biased region" description="Polar residues" evidence="4">
    <location>
        <begin position="1253"/>
        <end position="1276"/>
    </location>
</feature>
<feature type="compositionally biased region" description="Acidic residues" evidence="4">
    <location>
        <begin position="921"/>
        <end position="938"/>
    </location>
</feature>
<feature type="domain" description="SD-repeat containing protein B" evidence="5">
    <location>
        <begin position="49"/>
        <end position="156"/>
    </location>
</feature>
<dbReference type="SUPFAM" id="SSF117074">
    <property type="entry name" value="Hypothetical protein PA1324"/>
    <property type="match status" value="3"/>
</dbReference>
<protein>
    <submittedName>
        <fullName evidence="6">SdrD B-like domain-containing protein</fullName>
    </submittedName>
</protein>
<evidence type="ECO:0000256" key="3">
    <source>
        <dbReference type="ARBA" id="ARBA00022729"/>
    </source>
</evidence>
<evidence type="ECO:0000256" key="4">
    <source>
        <dbReference type="SAM" id="MobiDB-lite"/>
    </source>
</evidence>
<feature type="compositionally biased region" description="Polar residues" evidence="4">
    <location>
        <begin position="1353"/>
        <end position="1365"/>
    </location>
</feature>
<feature type="compositionally biased region" description="Low complexity" evidence="4">
    <location>
        <begin position="578"/>
        <end position="600"/>
    </location>
</feature>
<keyword evidence="7" id="KW-1185">Reference proteome</keyword>
<organism evidence="6 7">
    <name type="scientific">Skeletonema marinoi</name>
    <dbReference type="NCBI Taxonomy" id="267567"/>
    <lineage>
        <taxon>Eukaryota</taxon>
        <taxon>Sar</taxon>
        <taxon>Stramenopiles</taxon>
        <taxon>Ochrophyta</taxon>
        <taxon>Bacillariophyta</taxon>
        <taxon>Coscinodiscophyceae</taxon>
        <taxon>Thalassiosirophycidae</taxon>
        <taxon>Thalassiosirales</taxon>
        <taxon>Skeletonemataceae</taxon>
        <taxon>Skeletonema</taxon>
        <taxon>Skeletonema marinoi-dohrnii complex</taxon>
    </lineage>
</organism>
<comment type="subcellular location">
    <subcellularLocation>
        <location evidence="1">Secreted</location>
    </subcellularLocation>
</comment>
<gene>
    <name evidence="6" type="ORF">QTG54_015873</name>
</gene>
<accession>A0AAD8XU29</accession>
<dbReference type="Proteomes" id="UP001224775">
    <property type="component" value="Unassembled WGS sequence"/>
</dbReference>
<evidence type="ECO:0000256" key="1">
    <source>
        <dbReference type="ARBA" id="ARBA00004613"/>
    </source>
</evidence>
<evidence type="ECO:0000256" key="2">
    <source>
        <dbReference type="ARBA" id="ARBA00022525"/>
    </source>
</evidence>
<name>A0AAD8XU29_9STRA</name>
<feature type="compositionally biased region" description="Basic residues" evidence="4">
    <location>
        <begin position="1141"/>
        <end position="1153"/>
    </location>
</feature>
<feature type="compositionally biased region" description="Polar residues" evidence="4">
    <location>
        <begin position="1422"/>
        <end position="1431"/>
    </location>
</feature>
<dbReference type="InterPro" id="IPR013783">
    <property type="entry name" value="Ig-like_fold"/>
</dbReference>
<dbReference type="Pfam" id="PF17210">
    <property type="entry name" value="SdrD_B"/>
    <property type="match status" value="3"/>
</dbReference>
<comment type="caution">
    <text evidence="6">The sequence shown here is derived from an EMBL/GenBank/DDBJ whole genome shotgun (WGS) entry which is preliminary data.</text>
</comment>
<sequence length="1475" mass="159073">MYTNVVSEKEMGSRLELTEDGVFILNSNDEVTFQIVVPPQLKKELVVGSIQGFIWDDGNTNDGIFGAGDKAVSSGVDVTLLECGTDKVVRSIKSDSDGTFVMEGLMLGSYKVHVTPPSNDGEYKFVTQNVNEGSSTAIGQDSDVNQDGFSKCLILNDTGENGGKLTHLVYVGMTKDSKTPISVSGRVFLDQNGDGLFSGSTPVGNIVVDLYDCTNPDKWIAVTRTDASGNYKFTVSDSPAATTTDLIPLFEQQGITQFRAVFSGLPNGYTFSPKSVDSDVTSVDGKTSCYDVESNGGTTAIVWNAGIKPPQTQTGKPTMKPTSKVAELVTIGGYAFLDLDNNGIRSPNFEEEVTIADISVRLFSGCDPSSSNGNDGTFFSAARTDAQGLYKFVNIPAGSYKMLATAPEGYKFSSTWTNVNADVDNAFNPETGVTKCFALQDGKTDLSWGMGLRDTTPVVISGMVFDDANNNGFFDTGESPMPDVSVALFDCNGNIKMLDNTDANGMYGFSDLTAGSYLLKFSAPQGYQMSSTWAGLIDNEGKLTAPNADSNVNPETDSSVCKSYKAGDEEYSLDAGMSSASTSSAADTTTTTAKPTSKPTNDLKGDGTPCSGGPCDVEGMCRNKAGLCGIGLAFCNADSVWTKICPGASSDTSSASPTTSLRPAAKPTISPAPTASPKPSAITTTQSFCHDDGSVGEVSDSNSEVSTVIFEYSIESEAFTPSSTATLIDLFEKELNRHVACEFADDPCLKCDAVAKMRAVRSTENSLMIGLSPYPKDEVASRQCSTPSTQCKVIKGVMTSYYPLGTSASVLESEQKQLLSSIDTVINTEDWFGMKVSLEDVSSPALLPEETQPDSPPNSDGLSGGAIAGIIIALLSIFAAVAVGVIRIRRIRDEEDEVYFKQMQEHMQDKSIPFGNADLISGDDDDNSDDSSYDSDDDSSSHPSRSAISGETFPTNIAQAMPQDIEDSESSSESGSSESEDDLENDAREEIDFVQMNQEGIDQLKYSGGSDDAPPIYESYDRMSSEEIAATAEYDDDHRDQSYPYRTMPNSRGVHDDVGADDATATGSVNSADPPGQSYRDLPEDWEPALPPPPMDYGPGGERFTSGEAGFPAYDHDLSESESEASHQGSHRSGRSNRSYHSNRSHRSNRSNHSHSGSQRSNRSYHSQHSQGSRNSQGSHHSGRSNAGSHYSRHSNPDQQEVGGNSGSYNHSDHNDSYQSQHSSRSNHSGSGSDRSHHEDYDQYGANDEQFANMRQQEQQGHVNPNSFQQPHPQYDEQQYMSEKEQAYVAANIQQQGRFTDENARYISASSPQEAAYHGGGEFDESSYHSFDPPPQSHHYQPEVLDDHVDDVSTFTSATRKASNVSHHDGQDDYEGDDDEESISEIFKSLSAIQTKLASKGKPAGKHDRSRSNNKGMPSRAAPQSHQQQGWDQEGLVEDVSVDGSQFSSMAANQYRNRHPQQGQWMEPVDEHGDS</sequence>
<feature type="compositionally biased region" description="Polar residues" evidence="4">
    <location>
        <begin position="1197"/>
        <end position="1210"/>
    </location>
</feature>
<feature type="region of interest" description="Disordered" evidence="4">
    <location>
        <begin position="910"/>
        <end position="1276"/>
    </location>
</feature>
<keyword evidence="3" id="KW-0732">Signal</keyword>
<dbReference type="EMBL" id="JATAAI010000049">
    <property type="protein sequence ID" value="KAK1733458.1"/>
    <property type="molecule type" value="Genomic_DNA"/>
</dbReference>
<reference evidence="6" key="1">
    <citation type="submission" date="2023-06" db="EMBL/GenBank/DDBJ databases">
        <title>Survivors Of The Sea: Transcriptome response of Skeletonema marinoi to long-term dormancy.</title>
        <authorList>
            <person name="Pinder M.I.M."/>
            <person name="Kourtchenko O."/>
            <person name="Robertson E.K."/>
            <person name="Larsson T."/>
            <person name="Maumus F."/>
            <person name="Osuna-Cruz C.M."/>
            <person name="Vancaester E."/>
            <person name="Stenow R."/>
            <person name="Vandepoele K."/>
            <person name="Ploug H."/>
            <person name="Bruchert V."/>
            <person name="Godhe A."/>
            <person name="Topel M."/>
        </authorList>
    </citation>
    <scope>NUCLEOTIDE SEQUENCE</scope>
    <source>
        <strain evidence="6">R05AC</strain>
    </source>
</reference>
<evidence type="ECO:0000313" key="7">
    <source>
        <dbReference type="Proteomes" id="UP001224775"/>
    </source>
</evidence>
<feature type="compositionally biased region" description="Polar residues" evidence="4">
    <location>
        <begin position="1167"/>
        <end position="1189"/>
    </location>
</feature>
<feature type="region of interest" description="Disordered" evidence="4">
    <location>
        <begin position="648"/>
        <end position="683"/>
    </location>
</feature>
<evidence type="ECO:0000313" key="6">
    <source>
        <dbReference type="EMBL" id="KAK1733458.1"/>
    </source>
</evidence>
<feature type="compositionally biased region" description="Acidic residues" evidence="4">
    <location>
        <begin position="1372"/>
        <end position="1383"/>
    </location>
</feature>
<dbReference type="InterPro" id="IPR033764">
    <property type="entry name" value="Sdr_B"/>
</dbReference>
<dbReference type="PANTHER" id="PTHR23303:SF15">
    <property type="entry name" value="COLOSSIN-A"/>
    <property type="match status" value="1"/>
</dbReference>